<evidence type="ECO:0008006" key="4">
    <source>
        <dbReference type="Google" id="ProtNLM"/>
    </source>
</evidence>
<name>A0ABY2BJM9_9ACTN</name>
<organism evidence="2 3">
    <name type="scientific">Kribbella orskensis</name>
    <dbReference type="NCBI Taxonomy" id="2512216"/>
    <lineage>
        <taxon>Bacteria</taxon>
        <taxon>Bacillati</taxon>
        <taxon>Actinomycetota</taxon>
        <taxon>Actinomycetes</taxon>
        <taxon>Propionibacteriales</taxon>
        <taxon>Kribbellaceae</taxon>
        <taxon>Kribbella</taxon>
    </lineage>
</organism>
<evidence type="ECO:0000256" key="1">
    <source>
        <dbReference type="SAM" id="SignalP"/>
    </source>
</evidence>
<comment type="caution">
    <text evidence="2">The sequence shown here is derived from an EMBL/GenBank/DDBJ whole genome shotgun (WGS) entry which is preliminary data.</text>
</comment>
<evidence type="ECO:0000313" key="2">
    <source>
        <dbReference type="EMBL" id="TCO22768.1"/>
    </source>
</evidence>
<accession>A0ABY2BJM9</accession>
<sequence length="313" mass="34139">MIRPKLSALLVATTLLALVALPTASATAPAAQAAGTAVAAEPPSFVATPLRSYAAFDANQAVAVDQKYFYAVNNTRITKHDRATGQPLLQFAGAAGGPFQHMDSGVVVGSKLYAVHSNYPDSPMESSIEVFDTKTMRHVDTYSFGIYRGSLTWLDRHDGAWWAGFANYDVIQDGQTTPYGETYNTQVVKLNDKFEVTESWTIPKQILDKFKPMSNSGGSWGPDGRLWLTGHDLGEAYVMNLPKAGAELEWVATVDLPDVQGQGIAWDRSSAKPTFWAISRPNKQVRTFTIPTRSITDPTAKAWQVLGPGHFQQ</sequence>
<evidence type="ECO:0000313" key="3">
    <source>
        <dbReference type="Proteomes" id="UP000295818"/>
    </source>
</evidence>
<keyword evidence="1" id="KW-0732">Signal</keyword>
<dbReference type="RefSeq" id="WP_132189496.1">
    <property type="nucleotide sequence ID" value="NZ_SLWM01000006.1"/>
</dbReference>
<dbReference type="SUPFAM" id="SSF69322">
    <property type="entry name" value="Tricorn protease domain 2"/>
    <property type="match status" value="1"/>
</dbReference>
<proteinExistence type="predicted"/>
<dbReference type="Proteomes" id="UP000295818">
    <property type="component" value="Unassembled WGS sequence"/>
</dbReference>
<reference evidence="2 3" key="1">
    <citation type="journal article" date="2015" name="Stand. Genomic Sci.">
        <title>Genomic Encyclopedia of Bacterial and Archaeal Type Strains, Phase III: the genomes of soil and plant-associated and newly described type strains.</title>
        <authorList>
            <person name="Whitman W.B."/>
            <person name="Woyke T."/>
            <person name="Klenk H.P."/>
            <person name="Zhou Y."/>
            <person name="Lilburn T.G."/>
            <person name="Beck B.J."/>
            <person name="De Vos P."/>
            <person name="Vandamme P."/>
            <person name="Eisen J.A."/>
            <person name="Garrity G."/>
            <person name="Hugenholtz P."/>
            <person name="Kyrpides N.C."/>
        </authorList>
    </citation>
    <scope>NUCLEOTIDE SEQUENCE [LARGE SCALE GENOMIC DNA]</scope>
    <source>
        <strain evidence="2 3">VKM Ac-2538</strain>
    </source>
</reference>
<keyword evidence="3" id="KW-1185">Reference proteome</keyword>
<dbReference type="EMBL" id="SLWM01000006">
    <property type="protein sequence ID" value="TCO22768.1"/>
    <property type="molecule type" value="Genomic_DNA"/>
</dbReference>
<feature type="signal peptide" evidence="1">
    <location>
        <begin position="1"/>
        <end position="33"/>
    </location>
</feature>
<protein>
    <recommendedName>
        <fullName evidence="4">WD40 repeat protein</fullName>
    </recommendedName>
</protein>
<gene>
    <name evidence="2" type="ORF">EV644_10675</name>
</gene>
<feature type="chain" id="PRO_5045581856" description="WD40 repeat protein" evidence="1">
    <location>
        <begin position="34"/>
        <end position="313"/>
    </location>
</feature>